<dbReference type="PANTHER" id="PTHR47704:SF1">
    <property type="entry name" value="POTASSIUM TRANSPORTER KIMA"/>
    <property type="match status" value="1"/>
</dbReference>
<dbReference type="Proteomes" id="UP000176284">
    <property type="component" value="Unassembled WGS sequence"/>
</dbReference>
<feature type="transmembrane region" description="Helical" evidence="5">
    <location>
        <begin position="108"/>
        <end position="134"/>
    </location>
</feature>
<feature type="transmembrane region" description="Helical" evidence="5">
    <location>
        <begin position="172"/>
        <end position="190"/>
    </location>
</feature>
<evidence type="ECO:0000256" key="5">
    <source>
        <dbReference type="SAM" id="Phobius"/>
    </source>
</evidence>
<evidence type="ECO:0000256" key="3">
    <source>
        <dbReference type="ARBA" id="ARBA00022989"/>
    </source>
</evidence>
<dbReference type="GO" id="GO:0022857">
    <property type="term" value="F:transmembrane transporter activity"/>
    <property type="evidence" value="ECO:0007669"/>
    <property type="project" value="InterPro"/>
</dbReference>
<accession>A0A1G1ZSY1</accession>
<evidence type="ECO:0000256" key="2">
    <source>
        <dbReference type="ARBA" id="ARBA00022692"/>
    </source>
</evidence>
<keyword evidence="2 5" id="KW-0812">Transmembrane</keyword>
<reference evidence="6 7" key="1">
    <citation type="journal article" date="2016" name="Nat. Commun.">
        <title>Thousands of microbial genomes shed light on interconnected biogeochemical processes in an aquifer system.</title>
        <authorList>
            <person name="Anantharaman K."/>
            <person name="Brown C.T."/>
            <person name="Hug L.A."/>
            <person name="Sharon I."/>
            <person name="Castelle C.J."/>
            <person name="Probst A.J."/>
            <person name="Thomas B.C."/>
            <person name="Singh A."/>
            <person name="Wilkins M.J."/>
            <person name="Karaoz U."/>
            <person name="Brodie E.L."/>
            <person name="Williams K.H."/>
            <person name="Hubbard S.S."/>
            <person name="Banfield J.F."/>
        </authorList>
    </citation>
    <scope>NUCLEOTIDE SEQUENCE [LARGE SCALE GENOMIC DNA]</scope>
</reference>
<comment type="subcellular location">
    <subcellularLocation>
        <location evidence="1">Membrane</location>
        <topology evidence="1">Multi-pass membrane protein</topology>
    </subcellularLocation>
</comment>
<feature type="transmembrane region" description="Helical" evidence="5">
    <location>
        <begin position="346"/>
        <end position="366"/>
    </location>
</feature>
<evidence type="ECO:0000256" key="1">
    <source>
        <dbReference type="ARBA" id="ARBA00004141"/>
    </source>
</evidence>
<dbReference type="EMBL" id="MHJM01000016">
    <property type="protein sequence ID" value="OGY67843.1"/>
    <property type="molecule type" value="Genomic_DNA"/>
</dbReference>
<dbReference type="Pfam" id="PF13520">
    <property type="entry name" value="AA_permease_2"/>
    <property type="match status" value="1"/>
</dbReference>
<evidence type="ECO:0000256" key="4">
    <source>
        <dbReference type="ARBA" id="ARBA00023136"/>
    </source>
</evidence>
<evidence type="ECO:0008006" key="8">
    <source>
        <dbReference type="Google" id="ProtNLM"/>
    </source>
</evidence>
<keyword evidence="3 5" id="KW-1133">Transmembrane helix</keyword>
<gene>
    <name evidence="6" type="ORF">A3H63_01100</name>
</gene>
<evidence type="ECO:0000313" key="7">
    <source>
        <dbReference type="Proteomes" id="UP000176284"/>
    </source>
</evidence>
<dbReference type="GO" id="GO:0016020">
    <property type="term" value="C:membrane"/>
    <property type="evidence" value="ECO:0007669"/>
    <property type="project" value="UniProtKB-SubCell"/>
</dbReference>
<feature type="transmembrane region" description="Helical" evidence="5">
    <location>
        <begin position="253"/>
        <end position="274"/>
    </location>
</feature>
<feature type="transmembrane region" description="Helical" evidence="5">
    <location>
        <begin position="432"/>
        <end position="450"/>
    </location>
</feature>
<proteinExistence type="predicted"/>
<feature type="transmembrane region" description="Helical" evidence="5">
    <location>
        <begin position="210"/>
        <end position="232"/>
    </location>
</feature>
<dbReference type="STRING" id="1798410.A3H63_01100"/>
<feature type="transmembrane region" description="Helical" evidence="5">
    <location>
        <begin position="48"/>
        <end position="77"/>
    </location>
</feature>
<dbReference type="InterPro" id="IPR053153">
    <property type="entry name" value="APC_K+_Transporter"/>
</dbReference>
<feature type="transmembrane region" description="Helical" evidence="5">
    <location>
        <begin position="372"/>
        <end position="398"/>
    </location>
</feature>
<dbReference type="InterPro" id="IPR002293">
    <property type="entry name" value="AA/rel_permease1"/>
</dbReference>
<protein>
    <recommendedName>
        <fullName evidence="8">Amino acid permease</fullName>
    </recommendedName>
</protein>
<evidence type="ECO:0000313" key="6">
    <source>
        <dbReference type="EMBL" id="OGY67843.1"/>
    </source>
</evidence>
<organism evidence="6 7">
    <name type="scientific">Candidatus Harrisonbacteria bacterium RIFCSPLOWO2_02_FULL_45_10c</name>
    <dbReference type="NCBI Taxonomy" id="1798410"/>
    <lineage>
        <taxon>Bacteria</taxon>
        <taxon>Candidatus Harrisoniibacteriota</taxon>
    </lineage>
</organism>
<feature type="transmembrane region" description="Helical" evidence="5">
    <location>
        <begin position="140"/>
        <end position="160"/>
    </location>
</feature>
<dbReference type="PANTHER" id="PTHR47704">
    <property type="entry name" value="POTASSIUM TRANSPORTER KIMA"/>
    <property type="match status" value="1"/>
</dbReference>
<feature type="transmembrane region" description="Helical" evidence="5">
    <location>
        <begin position="407"/>
        <end position="426"/>
    </location>
</feature>
<dbReference type="Gene3D" id="1.20.1740.10">
    <property type="entry name" value="Amino acid/polyamine transporter I"/>
    <property type="match status" value="1"/>
</dbReference>
<name>A0A1G1ZSY1_9BACT</name>
<comment type="caution">
    <text evidence="6">The sequence shown here is derived from an EMBL/GenBank/DDBJ whole genome shotgun (WGS) entry which is preliminary data.</text>
</comment>
<feature type="transmembrane region" description="Helical" evidence="5">
    <location>
        <begin position="299"/>
        <end position="325"/>
    </location>
</feature>
<sequence>MFKKIKHYLLGKPLVTKAVSEERLTNAQGLAIFASDALSSTAYATEEILLVLAGGGLAAVFFSVPIAVVIGLLILLVSFSYHQVIHAYPQGGGVYNVARRNLGEFPSLLGASSLLVDYVLTAAVSVAAGVAAITSAFPSLFAHRIFLSVLVILFLMWMNLRGVRESGRIFSIPTYIFIAVFLGMIGYGIWRQLSGTFPTVSSAGAPLESLGAIGVFLVIRAFAAGCTAMTGIEAISNGVQAFKAPESENAARILTRMAVLLGIIFIGITLLAYWGHAAPVQGETIVSQIARTLFGRTPFYFLIQGATALILLLAANTPFAGFPRVASQLARDGYFPRQFLNLGSRLVFGNGIIALSLTAAFLVWFFNGDVHALIPLYAVGVFLGFSISQLGMVVHWIIEGKGRVGNISLNITGFFATAVVFIIVFFSKFVHGAWLLIPALLALIIFMKAIKRHYAKIEKSLELDEMPLPAVLPDKTMVMLISRLDRSALHALQFAKSFQPARICAVHVAIDQEAGERLKKDWQKHAPDVPIDIIYSEYRDLIGPILAYLKNLDKRWINDSIIVVLPQVVPEKWWHYFLHNQTTLRLRVAIDQDPEIPAQILEVPVKTTTKLRRSILQ</sequence>
<keyword evidence="4 5" id="KW-0472">Membrane</keyword>
<dbReference type="AlphaFoldDB" id="A0A1G1ZSY1"/>